<gene>
    <name evidence="3" type="ORF">HDG41_000822</name>
</gene>
<dbReference type="InterPro" id="IPR052350">
    <property type="entry name" value="Metallo-dep_Lactonases"/>
</dbReference>
<dbReference type="EC" id="3.1.1.-" evidence="3"/>
<reference evidence="3 4" key="1">
    <citation type="submission" date="2020-08" db="EMBL/GenBank/DDBJ databases">
        <title>Genomic Encyclopedia of Type Strains, Phase IV (KMG-V): Genome sequencing to study the core and pangenomes of soil and plant-associated prokaryotes.</title>
        <authorList>
            <person name="Whitman W."/>
        </authorList>
    </citation>
    <scope>NUCLEOTIDE SEQUENCE [LARGE SCALE GENOMIC DNA]</scope>
    <source>
        <strain evidence="3 4">JPY162</strain>
    </source>
</reference>
<dbReference type="Pfam" id="PF04909">
    <property type="entry name" value="Amidohydro_2"/>
    <property type="match status" value="1"/>
</dbReference>
<dbReference type="SUPFAM" id="SSF51556">
    <property type="entry name" value="Metallo-dependent hydrolases"/>
    <property type="match status" value="1"/>
</dbReference>
<organism evidence="3 4">
    <name type="scientific">Paraburkholderia youngii</name>
    <dbReference type="NCBI Taxonomy" id="2782701"/>
    <lineage>
        <taxon>Bacteria</taxon>
        <taxon>Pseudomonadati</taxon>
        <taxon>Pseudomonadota</taxon>
        <taxon>Betaproteobacteria</taxon>
        <taxon>Burkholderiales</taxon>
        <taxon>Burkholderiaceae</taxon>
        <taxon>Paraburkholderia</taxon>
    </lineage>
</organism>
<name>A0A7W8L3V9_9BURK</name>
<feature type="domain" description="Amidohydrolase-related" evidence="2">
    <location>
        <begin position="3"/>
        <end position="273"/>
    </location>
</feature>
<proteinExistence type="inferred from homology"/>
<comment type="caution">
    <text evidence="3">The sequence shown here is derived from an EMBL/GenBank/DDBJ whole genome shotgun (WGS) entry which is preliminary data.</text>
</comment>
<dbReference type="InterPro" id="IPR032466">
    <property type="entry name" value="Metal_Hydrolase"/>
</dbReference>
<evidence type="ECO:0000256" key="1">
    <source>
        <dbReference type="ARBA" id="ARBA00038310"/>
    </source>
</evidence>
<keyword evidence="3" id="KW-0378">Hydrolase</keyword>
<sequence>MLDAHQHFWRVDRGDYDWLGPHLQPLNRDFEPADLLPHLSKAGITRTIVVQAAQTEGETVYLLDLAEQHDFIAGVVGWLDMEADDFEHKLDRFATFPKFVGLRPMLQDLPDDAWIVRPRVLDALRVMARKNVPFDILSFPRHLRHVQRALEHTPTLRAVVDHMSKPDIAHQTFEPWKEDMATLAKLPNVFCKLSGLVTEASEHWQYSDFVPYVDHVVESFGAQRLMFGSDWPVCTLRATYAEVANLMRTLLARHFGGDALHDIFEANAARFYGV</sequence>
<evidence type="ECO:0000313" key="4">
    <source>
        <dbReference type="Proteomes" id="UP000592820"/>
    </source>
</evidence>
<dbReference type="PANTHER" id="PTHR43569">
    <property type="entry name" value="AMIDOHYDROLASE"/>
    <property type="match status" value="1"/>
</dbReference>
<evidence type="ECO:0000259" key="2">
    <source>
        <dbReference type="Pfam" id="PF04909"/>
    </source>
</evidence>
<dbReference type="GO" id="GO:0016787">
    <property type="term" value="F:hydrolase activity"/>
    <property type="evidence" value="ECO:0007669"/>
    <property type="project" value="UniProtKB-KW"/>
</dbReference>
<dbReference type="PANTHER" id="PTHR43569:SF2">
    <property type="entry name" value="AMIDOHYDROLASE-RELATED DOMAIN-CONTAINING PROTEIN"/>
    <property type="match status" value="1"/>
</dbReference>
<evidence type="ECO:0000313" key="3">
    <source>
        <dbReference type="EMBL" id="MBB5398786.1"/>
    </source>
</evidence>
<comment type="similarity">
    <text evidence="1">Belongs to the metallo-dependent hydrolases superfamily.</text>
</comment>
<accession>A0A7W8L3V9</accession>
<dbReference type="AlphaFoldDB" id="A0A7W8L3V9"/>
<dbReference type="Gene3D" id="3.20.20.140">
    <property type="entry name" value="Metal-dependent hydrolases"/>
    <property type="match status" value="1"/>
</dbReference>
<dbReference type="EMBL" id="JACHDE010000001">
    <property type="protein sequence ID" value="MBB5398786.1"/>
    <property type="molecule type" value="Genomic_DNA"/>
</dbReference>
<dbReference type="Proteomes" id="UP000592820">
    <property type="component" value="Unassembled WGS sequence"/>
</dbReference>
<dbReference type="InterPro" id="IPR006680">
    <property type="entry name" value="Amidohydro-rel"/>
</dbReference>
<dbReference type="RefSeq" id="WP_184225342.1">
    <property type="nucleotide sequence ID" value="NZ_JACHDE010000001.1"/>
</dbReference>
<protein>
    <submittedName>
        <fullName evidence="3">L-fuconolactonase</fullName>
        <ecNumber evidence="3">3.1.1.-</ecNumber>
    </submittedName>
</protein>